<dbReference type="STRING" id="1526571.AT746_10975"/>
<sequence length="124" mass="14018">MTQTFSDLIAMDAEQRAEYTFTALLSQGQLWGLTQKAVWAMLSAEGDACTPLFPDQQTAQHWSDVHFPGAKARAISLDELQNTLFSQWQPDEVMLMLFPVVREEDAIVVKIDEMQQAIAEEQAR</sequence>
<accession>A0A0U3BAS6</accession>
<evidence type="ECO:0008006" key="5">
    <source>
        <dbReference type="Google" id="ProtNLM"/>
    </source>
</evidence>
<dbReference type="InterPro" id="IPR021284">
    <property type="entry name" value="DUF2750"/>
</dbReference>
<evidence type="ECO:0000313" key="4">
    <source>
        <dbReference type="Proteomes" id="UP000068447"/>
    </source>
</evidence>
<proteinExistence type="predicted"/>
<dbReference type="EMBL" id="CP013650">
    <property type="protein sequence ID" value="ALS98741.1"/>
    <property type="molecule type" value="Genomic_DNA"/>
</dbReference>
<evidence type="ECO:0000313" key="3">
    <source>
        <dbReference type="EMBL" id="ALS98741.1"/>
    </source>
</evidence>
<organism evidence="3 4">
    <name type="scientific">Lacimicrobium alkaliphilum</name>
    <dbReference type="NCBI Taxonomy" id="1526571"/>
    <lineage>
        <taxon>Bacteria</taxon>
        <taxon>Pseudomonadati</taxon>
        <taxon>Pseudomonadota</taxon>
        <taxon>Gammaproteobacteria</taxon>
        <taxon>Alteromonadales</taxon>
        <taxon>Alteromonadaceae</taxon>
        <taxon>Lacimicrobium</taxon>
    </lineage>
</organism>
<dbReference type="OrthoDB" id="6385721at2"/>
<dbReference type="AlphaFoldDB" id="A0A0U3BAS6"/>
<gene>
    <name evidence="3" type="ORF">AT746_10975</name>
</gene>
<reference evidence="3 4" key="1">
    <citation type="submission" date="2015-12" db="EMBL/GenBank/DDBJ databases">
        <title>Complete genome of Lacimicrobium alkaliphilum KCTC 32984.</title>
        <authorList>
            <person name="Kim S.-G."/>
            <person name="Lee Y.-J."/>
        </authorList>
    </citation>
    <scope>NUCLEOTIDE SEQUENCE [LARGE SCALE GENOMIC DNA]</scope>
    <source>
        <strain evidence="3 4">YelD216</strain>
    </source>
</reference>
<dbReference type="Pfam" id="PF11042">
    <property type="entry name" value="DUF2750"/>
    <property type="match status" value="1"/>
</dbReference>
<evidence type="ECO:0000256" key="1">
    <source>
        <dbReference type="ARBA" id="ARBA00004613"/>
    </source>
</evidence>
<dbReference type="PROSITE" id="PS00473">
    <property type="entry name" value="GNRH"/>
    <property type="match status" value="1"/>
</dbReference>
<keyword evidence="2" id="KW-0964">Secreted</keyword>
<evidence type="ECO:0000256" key="2">
    <source>
        <dbReference type="ARBA" id="ARBA00022525"/>
    </source>
</evidence>
<dbReference type="InterPro" id="IPR002012">
    <property type="entry name" value="GnRH"/>
</dbReference>
<dbReference type="GO" id="GO:0005576">
    <property type="term" value="C:extracellular region"/>
    <property type="evidence" value="ECO:0007669"/>
    <property type="project" value="UniProtKB-SubCell"/>
</dbReference>
<name>A0A0U3BAS6_9ALTE</name>
<comment type="subcellular location">
    <subcellularLocation>
        <location evidence="1">Secreted</location>
    </subcellularLocation>
</comment>
<dbReference type="KEGG" id="lal:AT746_10975"/>
<dbReference type="GO" id="GO:0005179">
    <property type="term" value="F:hormone activity"/>
    <property type="evidence" value="ECO:0007669"/>
    <property type="project" value="InterPro"/>
</dbReference>
<protein>
    <recommendedName>
        <fullName evidence="5">DUF2750 domain-containing protein</fullName>
    </recommendedName>
</protein>
<dbReference type="Proteomes" id="UP000068447">
    <property type="component" value="Chromosome"/>
</dbReference>
<keyword evidence="4" id="KW-1185">Reference proteome</keyword>
<dbReference type="RefSeq" id="WP_062480256.1">
    <property type="nucleotide sequence ID" value="NZ_CP013650.1"/>
</dbReference>